<evidence type="ECO:0000256" key="1">
    <source>
        <dbReference type="SAM" id="MobiDB-lite"/>
    </source>
</evidence>
<feature type="region of interest" description="Disordered" evidence="1">
    <location>
        <begin position="1"/>
        <end position="70"/>
    </location>
</feature>
<gene>
    <name evidence="2" type="ORF">PDIGIT_LOCUS4374</name>
</gene>
<name>A0A9W4UAG1_9PLEO</name>
<organism evidence="2 3">
    <name type="scientific">Periconia digitata</name>
    <dbReference type="NCBI Taxonomy" id="1303443"/>
    <lineage>
        <taxon>Eukaryota</taxon>
        <taxon>Fungi</taxon>
        <taxon>Dikarya</taxon>
        <taxon>Ascomycota</taxon>
        <taxon>Pezizomycotina</taxon>
        <taxon>Dothideomycetes</taxon>
        <taxon>Pleosporomycetidae</taxon>
        <taxon>Pleosporales</taxon>
        <taxon>Massarineae</taxon>
        <taxon>Periconiaceae</taxon>
        <taxon>Periconia</taxon>
    </lineage>
</organism>
<dbReference type="Proteomes" id="UP001152607">
    <property type="component" value="Unassembled WGS sequence"/>
</dbReference>
<evidence type="ECO:0000313" key="2">
    <source>
        <dbReference type="EMBL" id="CAI6331040.1"/>
    </source>
</evidence>
<dbReference type="AlphaFoldDB" id="A0A9W4UAG1"/>
<proteinExistence type="predicted"/>
<dbReference type="EMBL" id="CAOQHR010000002">
    <property type="protein sequence ID" value="CAI6331040.1"/>
    <property type="molecule type" value="Genomic_DNA"/>
</dbReference>
<feature type="compositionally biased region" description="Polar residues" evidence="1">
    <location>
        <begin position="15"/>
        <end position="45"/>
    </location>
</feature>
<sequence length="143" mass="15472">MLHTRPTLPSAPASPIQQNRPVNEPSPHNLQTTHATHAAVPSTNKQRAHDPKPHSSQPIKHSVPRLNHTTPLTHSFHRNVAFVPLLHPPQPEIVVSHPKFSVAILSPSEAEPSLQTDLAVFFSAGDACMCSTTELVACCRADG</sequence>
<protein>
    <submittedName>
        <fullName evidence="2">Uncharacterized protein</fullName>
    </submittedName>
</protein>
<evidence type="ECO:0000313" key="3">
    <source>
        <dbReference type="Proteomes" id="UP001152607"/>
    </source>
</evidence>
<comment type="caution">
    <text evidence="2">The sequence shown here is derived from an EMBL/GenBank/DDBJ whole genome shotgun (WGS) entry which is preliminary data.</text>
</comment>
<keyword evidence="3" id="KW-1185">Reference proteome</keyword>
<reference evidence="2" key="1">
    <citation type="submission" date="2023-01" db="EMBL/GenBank/DDBJ databases">
        <authorList>
            <person name="Van Ghelder C."/>
            <person name="Rancurel C."/>
        </authorList>
    </citation>
    <scope>NUCLEOTIDE SEQUENCE</scope>
    <source>
        <strain evidence="2">CNCM I-4278</strain>
    </source>
</reference>
<accession>A0A9W4UAG1</accession>